<feature type="compositionally biased region" description="Basic and acidic residues" evidence="1">
    <location>
        <begin position="530"/>
        <end position="544"/>
    </location>
</feature>
<gene>
    <name evidence="3" type="ORF">AB205_0060070</name>
</gene>
<feature type="domain" description="SAM" evidence="2">
    <location>
        <begin position="1076"/>
        <end position="1139"/>
    </location>
</feature>
<dbReference type="InterPro" id="IPR051569">
    <property type="entry name" value="SHANK"/>
</dbReference>
<dbReference type="PANTHER" id="PTHR24135:SF3">
    <property type="entry name" value="SH3 AND MULTIPLE ANKYRIN REPEAT DOMAINS PROTEIN 1"/>
    <property type="match status" value="1"/>
</dbReference>
<dbReference type="PANTHER" id="PTHR24135">
    <property type="entry name" value="SH3 AND MULTIPLE ANKYRIN REPEAT DOMAINS PROTEIN"/>
    <property type="match status" value="1"/>
</dbReference>
<feature type="compositionally biased region" description="Pro residues" evidence="1">
    <location>
        <begin position="700"/>
        <end position="710"/>
    </location>
</feature>
<dbReference type="Gene3D" id="1.10.150.50">
    <property type="entry name" value="Transcription Factor, Ets-1"/>
    <property type="match status" value="1"/>
</dbReference>
<name>A0A2G9SFI3_AQUCT</name>
<feature type="compositionally biased region" description="Low complexity" evidence="1">
    <location>
        <begin position="261"/>
        <end position="280"/>
    </location>
</feature>
<evidence type="ECO:0000313" key="3">
    <source>
        <dbReference type="EMBL" id="PIO38886.1"/>
    </source>
</evidence>
<dbReference type="GO" id="GO:0043197">
    <property type="term" value="C:dendritic spine"/>
    <property type="evidence" value="ECO:0007669"/>
    <property type="project" value="TreeGrafter"/>
</dbReference>
<dbReference type="PROSITE" id="PS50105">
    <property type="entry name" value="SAM_DOMAIN"/>
    <property type="match status" value="1"/>
</dbReference>
<evidence type="ECO:0000259" key="2">
    <source>
        <dbReference type="PROSITE" id="PS50105"/>
    </source>
</evidence>
<feature type="compositionally biased region" description="Basic and acidic residues" evidence="1">
    <location>
        <begin position="490"/>
        <end position="507"/>
    </location>
</feature>
<feature type="region of interest" description="Disordered" evidence="1">
    <location>
        <begin position="995"/>
        <end position="1017"/>
    </location>
</feature>
<feature type="region of interest" description="Disordered" evidence="1">
    <location>
        <begin position="879"/>
        <end position="905"/>
    </location>
</feature>
<evidence type="ECO:0000256" key="1">
    <source>
        <dbReference type="SAM" id="MobiDB-lite"/>
    </source>
</evidence>
<sequence length="1139" mass="125253">YEPTQNTEKKRTVYQMALNKLDEILAAAQQTISVNESSSPGTLASLGTSRSAGKGFFSSEPSYGQHRVPSAQSVFEGPSYLSSSPSQALMLRQKSIGAGDEEKPFLSAPPIKFNRSLSVPSSEDIPPPPTTSPPDPPYNTAPSSSPRVSPVMRSNFNHSGDSKIFSPTMRQETSIFDQQMMEASQRREKLQQLYHQDSEQVADDQIRMGTSNMRSWRSQAQEMRYFNLPARAASTAMYVPPKAVRRKGQLVKQVKVENEQQQHLQQQQQQQYQSHHQQQQATKSHEKSSIPIPTIIIKAPSTSSSGRSSQGSSMEAETQPDPIPSLQLRDNIDFTSQFGAAIVGAARRDREWFNEARRKSALFLSTDEDTEPTPAPRLKHSKSIDEGMFSSEPYMHLNVPTNYVAPVNRDISTGYSYQPKSGKGYGPSTTSAFSTVCSTYLPQLQSCSSPMTMSNVNPVGGTTPLIHPLTGKILDPSSPLGLALAARERALKESQQHTKNEIEERKSRPSSPRFAEQKSPIESRSSSPHRLWDSGPVKRKEMDYKPSMVSQAGERKSDESSGHRSPALLLLQGVEHGKTWEKRTEGQEKIELHVRFMDNSTHKDEQENNRMLMSKETRNERPLVSTTKNHAPLPSTNVGPHETNSKENGLPLLVLPPPAPSIDVDDEFLFTEPLPPPLEFSNSFDKPDSPSGASGGASTLPPPVPPPPPDSGNNPAIDSTTSSITSYDSEVANLTQTTPELKEPHVNFSSVVSSIQIPASDTIDTVTDSGIEEIDSRSSSDHHLETISSVSTLSSMSGLSAEGTELLDTYITYLDGQAFAQPEKAVLQNKIRSRTFPSRTPGLLRDPITATSTTISVAPCTDNVFTLTPSKGPSLCAPAEAAKNSQRKSPTLPWEDYSQEKTSPVSTVKANMITELSSKLQHISGVSWSRPPESAVSFTPERPTSIQRHRIVDDSSASLISSKPVSSLFHNWPKSPQPTPKHPKSVDFDIRPTLRRAPSPSALPTEHKISPTPRPSSLPILPSAPVYTGVFDLRGSPTAGGDAFPGFQTGSRSLSPTHFILPPTEKPFASKPIHFWTKYDVADWLEYLNLGEHREHFLDNEIDGSHLPSLTKEDYIDLGVTRVGHRMNIDRALKFFLER</sequence>
<dbReference type="EMBL" id="KV924564">
    <property type="protein sequence ID" value="PIO38886.1"/>
    <property type="molecule type" value="Genomic_DNA"/>
</dbReference>
<feature type="compositionally biased region" description="Polar residues" evidence="1">
    <location>
        <begin position="624"/>
        <end position="638"/>
    </location>
</feature>
<dbReference type="AlphaFoldDB" id="A0A2G9SFI3"/>
<proteinExistence type="predicted"/>
<feature type="non-terminal residue" evidence="3">
    <location>
        <position position="1"/>
    </location>
</feature>
<feature type="compositionally biased region" description="Polar residues" evidence="1">
    <location>
        <begin position="33"/>
        <end position="51"/>
    </location>
</feature>
<feature type="region of interest" description="Disordered" evidence="1">
    <location>
        <begin position="100"/>
        <end position="165"/>
    </location>
</feature>
<feature type="compositionally biased region" description="Low complexity" evidence="1">
    <location>
        <begin position="289"/>
        <end position="313"/>
    </location>
</feature>
<keyword evidence="4" id="KW-1185">Reference proteome</keyword>
<dbReference type="GO" id="GO:0014069">
    <property type="term" value="C:postsynaptic density"/>
    <property type="evidence" value="ECO:0007669"/>
    <property type="project" value="TreeGrafter"/>
</dbReference>
<dbReference type="SMART" id="SM00454">
    <property type="entry name" value="SAM"/>
    <property type="match status" value="1"/>
</dbReference>
<dbReference type="InterPro" id="IPR001660">
    <property type="entry name" value="SAM"/>
</dbReference>
<dbReference type="GO" id="GO:0030160">
    <property type="term" value="F:synaptic receptor adaptor activity"/>
    <property type="evidence" value="ECO:0007669"/>
    <property type="project" value="TreeGrafter"/>
</dbReference>
<dbReference type="Pfam" id="PF00536">
    <property type="entry name" value="SAM_1"/>
    <property type="match status" value="1"/>
</dbReference>
<feature type="region of interest" description="Disordered" evidence="1">
    <location>
        <begin position="254"/>
        <end position="327"/>
    </location>
</feature>
<evidence type="ECO:0000313" key="4">
    <source>
        <dbReference type="Proteomes" id="UP000228934"/>
    </source>
</evidence>
<dbReference type="CDD" id="cd09506">
    <property type="entry name" value="SAM_Shank1_2_3"/>
    <property type="match status" value="1"/>
</dbReference>
<dbReference type="InterPro" id="IPR013761">
    <property type="entry name" value="SAM/pointed_sf"/>
</dbReference>
<dbReference type="GO" id="GO:0035255">
    <property type="term" value="F:ionotropic glutamate receptor binding"/>
    <property type="evidence" value="ECO:0007669"/>
    <property type="project" value="TreeGrafter"/>
</dbReference>
<feature type="region of interest" description="Disordered" evidence="1">
    <location>
        <begin position="33"/>
        <end position="70"/>
    </location>
</feature>
<dbReference type="Proteomes" id="UP000228934">
    <property type="component" value="Unassembled WGS sequence"/>
</dbReference>
<accession>A0A2G9SFI3</accession>
<feature type="region of interest" description="Disordered" evidence="1">
    <location>
        <begin position="490"/>
        <end position="565"/>
    </location>
</feature>
<reference evidence="4" key="1">
    <citation type="journal article" date="2017" name="Nat. Commun.">
        <title>The North American bullfrog draft genome provides insight into hormonal regulation of long noncoding RNA.</title>
        <authorList>
            <person name="Hammond S.A."/>
            <person name="Warren R.L."/>
            <person name="Vandervalk B.P."/>
            <person name="Kucuk E."/>
            <person name="Khan H."/>
            <person name="Gibb E.A."/>
            <person name="Pandoh P."/>
            <person name="Kirk H."/>
            <person name="Zhao Y."/>
            <person name="Jones M."/>
            <person name="Mungall A.J."/>
            <person name="Coope R."/>
            <person name="Pleasance S."/>
            <person name="Moore R.A."/>
            <person name="Holt R.A."/>
            <person name="Round J.M."/>
            <person name="Ohora S."/>
            <person name="Walle B.V."/>
            <person name="Veldhoen N."/>
            <person name="Helbing C.C."/>
            <person name="Birol I."/>
        </authorList>
    </citation>
    <scope>NUCLEOTIDE SEQUENCE [LARGE SCALE GENOMIC DNA]</scope>
</reference>
<organism evidence="3 4">
    <name type="scientific">Aquarana catesbeiana</name>
    <name type="common">American bullfrog</name>
    <name type="synonym">Rana catesbeiana</name>
    <dbReference type="NCBI Taxonomy" id="8400"/>
    <lineage>
        <taxon>Eukaryota</taxon>
        <taxon>Metazoa</taxon>
        <taxon>Chordata</taxon>
        <taxon>Craniata</taxon>
        <taxon>Vertebrata</taxon>
        <taxon>Euteleostomi</taxon>
        <taxon>Amphibia</taxon>
        <taxon>Batrachia</taxon>
        <taxon>Anura</taxon>
        <taxon>Neobatrachia</taxon>
        <taxon>Ranoidea</taxon>
        <taxon>Ranidae</taxon>
        <taxon>Aquarana</taxon>
    </lineage>
</organism>
<feature type="compositionally biased region" description="Basic and acidic residues" evidence="1">
    <location>
        <begin position="553"/>
        <end position="562"/>
    </location>
</feature>
<feature type="compositionally biased region" description="Pro residues" evidence="1">
    <location>
        <begin position="125"/>
        <end position="139"/>
    </location>
</feature>
<dbReference type="OrthoDB" id="445896at2759"/>
<feature type="region of interest" description="Disordered" evidence="1">
    <location>
        <begin position="614"/>
        <end position="722"/>
    </location>
</feature>
<protein>
    <recommendedName>
        <fullName evidence="2">SAM domain-containing protein</fullName>
    </recommendedName>
</protein>
<dbReference type="GO" id="GO:0045211">
    <property type="term" value="C:postsynaptic membrane"/>
    <property type="evidence" value="ECO:0007669"/>
    <property type="project" value="TreeGrafter"/>
</dbReference>
<dbReference type="SUPFAM" id="SSF47769">
    <property type="entry name" value="SAM/Pointed domain"/>
    <property type="match status" value="1"/>
</dbReference>
<feature type="compositionally biased region" description="Low complexity" evidence="1">
    <location>
        <begin position="142"/>
        <end position="154"/>
    </location>
</feature>
<dbReference type="FunFam" id="1.10.150.50:FF:000006">
    <property type="entry name" value="SH3 and multiple ankyrin repeat domains protein 2"/>
    <property type="match status" value="1"/>
</dbReference>
<feature type="compositionally biased region" description="Low complexity" evidence="1">
    <location>
        <begin position="689"/>
        <end position="699"/>
    </location>
</feature>